<sequence>MNNSKHTFKYQPNLASSLIVWSWTLLILMIGIVWWLETLKLKWPLVLIFGIFIVLCVVQIGLRQVTIDRNLMIFSTVLNRSWLVIPRDQLELITAVKGGVQVRIDGNDYRFLMPKKSRNQLINLAQNN</sequence>
<gene>
    <name evidence="2" type="ORF">ACFP1L_07575</name>
</gene>
<name>A0ABW1SJC1_9LACO</name>
<accession>A0ABW1SJC1</accession>
<feature type="transmembrane region" description="Helical" evidence="1">
    <location>
        <begin position="12"/>
        <end position="35"/>
    </location>
</feature>
<reference evidence="3" key="1">
    <citation type="journal article" date="2019" name="Int. J. Syst. Evol. Microbiol.">
        <title>The Global Catalogue of Microorganisms (GCM) 10K type strain sequencing project: providing services to taxonomists for standard genome sequencing and annotation.</title>
        <authorList>
            <consortium name="The Broad Institute Genomics Platform"/>
            <consortium name="The Broad Institute Genome Sequencing Center for Infectious Disease"/>
            <person name="Wu L."/>
            <person name="Ma J."/>
        </authorList>
    </citation>
    <scope>NUCLEOTIDE SEQUENCE [LARGE SCALE GENOMIC DNA]</scope>
    <source>
        <strain evidence="3">CCM 8930</strain>
    </source>
</reference>
<dbReference type="InterPro" id="IPR020215">
    <property type="entry name" value="EbsA-like"/>
</dbReference>
<keyword evidence="1" id="KW-1133">Transmembrane helix</keyword>
<evidence type="ECO:0000313" key="3">
    <source>
        <dbReference type="Proteomes" id="UP001596171"/>
    </source>
</evidence>
<dbReference type="Proteomes" id="UP001596171">
    <property type="component" value="Unassembled WGS sequence"/>
</dbReference>
<organism evidence="2 3">
    <name type="scientific">Lactiplantibacillus nangangensis</name>
    <dbReference type="NCBI Taxonomy" id="2559917"/>
    <lineage>
        <taxon>Bacteria</taxon>
        <taxon>Bacillati</taxon>
        <taxon>Bacillota</taxon>
        <taxon>Bacilli</taxon>
        <taxon>Lactobacillales</taxon>
        <taxon>Lactobacillaceae</taxon>
        <taxon>Lactiplantibacillus</taxon>
    </lineage>
</organism>
<proteinExistence type="predicted"/>
<protein>
    <submittedName>
        <fullName evidence="2">EbsA family protein</fullName>
    </submittedName>
</protein>
<feature type="transmembrane region" description="Helical" evidence="1">
    <location>
        <begin position="41"/>
        <end position="62"/>
    </location>
</feature>
<dbReference type="EMBL" id="JBHSSE010000016">
    <property type="protein sequence ID" value="MFC6201730.1"/>
    <property type="molecule type" value="Genomic_DNA"/>
</dbReference>
<evidence type="ECO:0000256" key="1">
    <source>
        <dbReference type="SAM" id="Phobius"/>
    </source>
</evidence>
<keyword evidence="1" id="KW-0812">Transmembrane</keyword>
<keyword evidence="1" id="KW-0472">Membrane</keyword>
<keyword evidence="3" id="KW-1185">Reference proteome</keyword>
<dbReference type="RefSeq" id="WP_137615345.1">
    <property type="nucleotide sequence ID" value="NZ_BJDI01000002.1"/>
</dbReference>
<dbReference type="Pfam" id="PF17255">
    <property type="entry name" value="EbsA"/>
    <property type="match status" value="1"/>
</dbReference>
<evidence type="ECO:0000313" key="2">
    <source>
        <dbReference type="EMBL" id="MFC6201730.1"/>
    </source>
</evidence>
<comment type="caution">
    <text evidence="2">The sequence shown here is derived from an EMBL/GenBank/DDBJ whole genome shotgun (WGS) entry which is preliminary data.</text>
</comment>